<feature type="domain" description="RRM" evidence="3">
    <location>
        <begin position="226"/>
        <end position="316"/>
    </location>
</feature>
<dbReference type="PANTHER" id="PTHR48036">
    <property type="entry name" value="SPLICING FACTOR (PAD-1), PUTATIVE (AFU_ORTHOLOGUE AFUA_1G15810)-RELATED"/>
    <property type="match status" value="1"/>
</dbReference>
<feature type="region of interest" description="Disordered" evidence="2">
    <location>
        <begin position="405"/>
        <end position="484"/>
    </location>
</feature>
<keyword evidence="1" id="KW-0694">RNA-binding</keyword>
<feature type="compositionally biased region" description="Basic and acidic residues" evidence="2">
    <location>
        <begin position="25"/>
        <end position="46"/>
    </location>
</feature>
<dbReference type="InterPro" id="IPR012677">
    <property type="entry name" value="Nucleotide-bd_a/b_plait_sf"/>
</dbReference>
<comment type="caution">
    <text evidence="4">The sequence shown here is derived from an EMBL/GenBank/DDBJ whole genome shotgun (WGS) entry which is preliminary data.</text>
</comment>
<feature type="compositionally biased region" description="Basic residues" evidence="2">
    <location>
        <begin position="205"/>
        <end position="215"/>
    </location>
</feature>
<feature type="domain" description="RRM" evidence="3">
    <location>
        <begin position="328"/>
        <end position="406"/>
    </location>
</feature>
<feature type="compositionally biased region" description="Basic and acidic residues" evidence="2">
    <location>
        <begin position="410"/>
        <end position="421"/>
    </location>
</feature>
<dbReference type="FunFam" id="3.30.70.330:FF:001177">
    <property type="entry name" value="Putative RNA binding protein"/>
    <property type="match status" value="1"/>
</dbReference>
<sequence length="484" mass="53982">AKGTPNKRQKVADDAVTPSKKAKKEVKEQGTPKEEKKVKTEVKAEEPVQIPKKDKKKKKQNKESAEPPAKKEKKEESVAEVRTEQPVQTPKKDKKKKQNKESAEPPAKKEKKEEESVAEVKSEKKQKKKDKKKNKAQPPVEEKAEDAYVPGALSALFGGAEKTGSVPKEDIFTKYADGDSGFVDVPTVISEVQKKADNPEENTRKKQRENRKKNMHDRALVDERKRTVFVGNLPKDFTRRKLEVLFAECGKIDSVRLRGTVGSKETLSKKTAFLAGKVNDNIKSIVGYVKFVSPDTVPIAIKKNGEIVEDHHIRVDGCVDIKNYDRKSTIFIGNLPFEISDDELIEWAEECIGAVEFVRVIRDRNTGFGKGVGFITFKEDASIAKALALASPVIGGNEVRLQKVMKKKDKKEMRKGDGARIEKRKQKKLDKKKGAKAGAKRPHPSSAASAAPVNPLLTPGKPTKKVQKEIKKRRKMAGPKSLMK</sequence>
<feature type="compositionally biased region" description="Basic residues" evidence="2">
    <location>
        <begin position="422"/>
        <end position="443"/>
    </location>
</feature>
<dbReference type="PROSITE" id="PS50102">
    <property type="entry name" value="RRM"/>
    <property type="match status" value="2"/>
</dbReference>
<dbReference type="GO" id="GO:0006397">
    <property type="term" value="P:mRNA processing"/>
    <property type="evidence" value="ECO:0007669"/>
    <property type="project" value="InterPro"/>
</dbReference>
<keyword evidence="5" id="KW-1185">Reference proteome</keyword>
<feature type="compositionally biased region" description="Basic residues" evidence="2">
    <location>
        <begin position="462"/>
        <end position="484"/>
    </location>
</feature>
<feature type="compositionally biased region" description="Basic and acidic residues" evidence="2">
    <location>
        <begin position="192"/>
        <end position="204"/>
    </location>
</feature>
<dbReference type="InterPro" id="IPR000504">
    <property type="entry name" value="RRM_dom"/>
</dbReference>
<dbReference type="GO" id="GO:0003723">
    <property type="term" value="F:RNA binding"/>
    <property type="evidence" value="ECO:0007669"/>
    <property type="project" value="UniProtKB-UniRule"/>
</dbReference>
<dbReference type="SMART" id="SM00360">
    <property type="entry name" value="RRM"/>
    <property type="match status" value="2"/>
</dbReference>
<evidence type="ECO:0000259" key="3">
    <source>
        <dbReference type="PROSITE" id="PS50102"/>
    </source>
</evidence>
<gene>
    <name evidence="4" type="ORF">PMAYCL1PPCAC_20973</name>
</gene>
<dbReference type="CDD" id="cd12394">
    <property type="entry name" value="RRM1_RBM34"/>
    <property type="match status" value="1"/>
</dbReference>
<dbReference type="InterPro" id="IPR006509">
    <property type="entry name" value="RBM39_SF"/>
</dbReference>
<feature type="compositionally biased region" description="Basic residues" evidence="2">
    <location>
        <begin position="124"/>
        <end position="135"/>
    </location>
</feature>
<name>A0AAN5CTW2_9BILA</name>
<evidence type="ECO:0000313" key="4">
    <source>
        <dbReference type="EMBL" id="GMR50778.1"/>
    </source>
</evidence>
<feature type="compositionally biased region" description="Basic and acidic residues" evidence="2">
    <location>
        <begin position="61"/>
        <end position="83"/>
    </location>
</feature>
<feature type="region of interest" description="Disordered" evidence="2">
    <location>
        <begin position="191"/>
        <end position="219"/>
    </location>
</feature>
<feature type="non-terminal residue" evidence="4">
    <location>
        <position position="1"/>
    </location>
</feature>
<evidence type="ECO:0000256" key="1">
    <source>
        <dbReference type="PROSITE-ProRule" id="PRU00176"/>
    </source>
</evidence>
<dbReference type="EMBL" id="BTRK01000004">
    <property type="protein sequence ID" value="GMR50778.1"/>
    <property type="molecule type" value="Genomic_DNA"/>
</dbReference>
<protein>
    <recommendedName>
        <fullName evidence="3">RRM domain-containing protein</fullName>
    </recommendedName>
</protein>
<dbReference type="SUPFAM" id="SSF54928">
    <property type="entry name" value="RNA-binding domain, RBD"/>
    <property type="match status" value="2"/>
</dbReference>
<proteinExistence type="predicted"/>
<accession>A0AAN5CTW2</accession>
<evidence type="ECO:0000256" key="2">
    <source>
        <dbReference type="SAM" id="MobiDB-lite"/>
    </source>
</evidence>
<dbReference type="Gene3D" id="3.30.70.330">
    <property type="match status" value="2"/>
</dbReference>
<dbReference type="AlphaFoldDB" id="A0AAN5CTW2"/>
<evidence type="ECO:0000313" key="5">
    <source>
        <dbReference type="Proteomes" id="UP001328107"/>
    </source>
</evidence>
<dbReference type="Pfam" id="PF00076">
    <property type="entry name" value="RRM_1"/>
    <property type="match status" value="2"/>
</dbReference>
<dbReference type="Proteomes" id="UP001328107">
    <property type="component" value="Unassembled WGS sequence"/>
</dbReference>
<dbReference type="InterPro" id="IPR035979">
    <property type="entry name" value="RBD_domain_sf"/>
</dbReference>
<feature type="region of interest" description="Disordered" evidence="2">
    <location>
        <begin position="1"/>
        <end position="149"/>
    </location>
</feature>
<organism evidence="4 5">
    <name type="scientific">Pristionchus mayeri</name>
    <dbReference type="NCBI Taxonomy" id="1317129"/>
    <lineage>
        <taxon>Eukaryota</taxon>
        <taxon>Metazoa</taxon>
        <taxon>Ecdysozoa</taxon>
        <taxon>Nematoda</taxon>
        <taxon>Chromadorea</taxon>
        <taxon>Rhabditida</taxon>
        <taxon>Rhabditina</taxon>
        <taxon>Diplogasteromorpha</taxon>
        <taxon>Diplogasteroidea</taxon>
        <taxon>Neodiplogasteridae</taxon>
        <taxon>Pristionchus</taxon>
    </lineage>
</organism>
<feature type="compositionally biased region" description="Basic and acidic residues" evidence="2">
    <location>
        <begin position="99"/>
        <end position="123"/>
    </location>
</feature>
<dbReference type="GO" id="GO:0005634">
    <property type="term" value="C:nucleus"/>
    <property type="evidence" value="ECO:0007669"/>
    <property type="project" value="InterPro"/>
</dbReference>
<reference evidence="5" key="1">
    <citation type="submission" date="2022-10" db="EMBL/GenBank/DDBJ databases">
        <title>Genome assembly of Pristionchus species.</title>
        <authorList>
            <person name="Yoshida K."/>
            <person name="Sommer R.J."/>
        </authorList>
    </citation>
    <scope>NUCLEOTIDE SEQUENCE [LARGE SCALE GENOMIC DNA]</scope>
    <source>
        <strain evidence="5">RS5460</strain>
    </source>
</reference>